<dbReference type="EMBL" id="VLLE01000002">
    <property type="protein sequence ID" value="TWI85760.1"/>
    <property type="molecule type" value="Genomic_DNA"/>
</dbReference>
<keyword evidence="3" id="KW-1185">Reference proteome</keyword>
<sequence length="420" mass="46922">MPRRIEAALHYNEHKVQQGTAMCIAAVNYLREANEMNVSQKLAGFLQRTSLNERATTKTLHVSLNFDPSEQLSEQQLLSIAAAYMEQIGFAAQPYLVYRHFDAAHPHMHIVSTTIKSDGSRINTHNIGRNQSEKARKEIEASFGLIKAERQQRLRTPAIKPVDVATVVYGKSETHRSISNVVSAVFSQYVFCSLPEFNAALQQFNVVADRGSEKGRIYSKRGLLYRVLDEKGTKTGVPIKASAIGCQPTLDRLEKKFATHTTARQSLQPFVKAKLDECLVKSPASVQELIVLLQQKKIYTVLRQNAEGRLYGITFVDNQNKAVLNGSAIGKGYSIAALQKTFATAATVNTKKAAADVSRKMNPVPAKEFSLTNVRTVTKQQTGSKENLFVRLLTPEQTFTNTPYHLLKKKRKKKRKNTDT</sequence>
<comment type="caution">
    <text evidence="2">The sequence shown here is derived from an EMBL/GenBank/DDBJ whole genome shotgun (WGS) entry which is preliminary data.</text>
</comment>
<gene>
    <name evidence="2" type="ORF">IQ13_0928</name>
</gene>
<dbReference type="Proteomes" id="UP000316167">
    <property type="component" value="Unassembled WGS sequence"/>
</dbReference>
<dbReference type="AlphaFoldDB" id="A0A562SYN9"/>
<dbReference type="OrthoDB" id="915634at2"/>
<evidence type="ECO:0000313" key="3">
    <source>
        <dbReference type="Proteomes" id="UP000316167"/>
    </source>
</evidence>
<organism evidence="2 3">
    <name type="scientific">Lacibacter cauensis</name>
    <dbReference type="NCBI Taxonomy" id="510947"/>
    <lineage>
        <taxon>Bacteria</taxon>
        <taxon>Pseudomonadati</taxon>
        <taxon>Bacteroidota</taxon>
        <taxon>Chitinophagia</taxon>
        <taxon>Chitinophagales</taxon>
        <taxon>Chitinophagaceae</taxon>
        <taxon>Lacibacter</taxon>
    </lineage>
</organism>
<evidence type="ECO:0000313" key="2">
    <source>
        <dbReference type="EMBL" id="TWI85760.1"/>
    </source>
</evidence>
<proteinExistence type="predicted"/>
<name>A0A562SYN9_9BACT</name>
<reference evidence="2 3" key="1">
    <citation type="journal article" date="2015" name="Stand. Genomic Sci.">
        <title>Genomic Encyclopedia of Bacterial and Archaeal Type Strains, Phase III: the genomes of soil and plant-associated and newly described type strains.</title>
        <authorList>
            <person name="Whitman W.B."/>
            <person name="Woyke T."/>
            <person name="Klenk H.P."/>
            <person name="Zhou Y."/>
            <person name="Lilburn T.G."/>
            <person name="Beck B.J."/>
            <person name="De Vos P."/>
            <person name="Vandamme P."/>
            <person name="Eisen J.A."/>
            <person name="Garrity G."/>
            <person name="Hugenholtz P."/>
            <person name="Kyrpides N.C."/>
        </authorList>
    </citation>
    <scope>NUCLEOTIDE SEQUENCE [LARGE SCALE GENOMIC DNA]</scope>
    <source>
        <strain evidence="2 3">CGMCC 1.7271</strain>
    </source>
</reference>
<protein>
    <submittedName>
        <fullName evidence="2">Relaxase/mobilization nuclease-like protein</fullName>
    </submittedName>
</protein>
<feature type="domain" description="MobA/VirD2-like nuclease" evidence="1">
    <location>
        <begin position="25"/>
        <end position="145"/>
    </location>
</feature>
<dbReference type="InterPro" id="IPR005094">
    <property type="entry name" value="Endonuclease_MobA/VirD2"/>
</dbReference>
<evidence type="ECO:0000259" key="1">
    <source>
        <dbReference type="Pfam" id="PF03432"/>
    </source>
</evidence>
<dbReference type="RefSeq" id="WP_158637304.1">
    <property type="nucleotide sequence ID" value="NZ_VLLE01000002.1"/>
</dbReference>
<accession>A0A562SYN9</accession>
<dbReference type="Pfam" id="PF03432">
    <property type="entry name" value="Relaxase"/>
    <property type="match status" value="1"/>
</dbReference>